<accession>A0A6G1BQA8</accession>
<dbReference type="EMBL" id="SPHZ02000012">
    <property type="protein sequence ID" value="KAF0890150.1"/>
    <property type="molecule type" value="Genomic_DNA"/>
</dbReference>
<dbReference type="InterPro" id="IPR051834">
    <property type="entry name" value="RING_finger_E3_ligase"/>
</dbReference>
<keyword evidence="1" id="KW-0479">Metal-binding</keyword>
<feature type="domain" description="RING-type" evidence="6">
    <location>
        <begin position="149"/>
        <end position="190"/>
    </location>
</feature>
<feature type="compositionally biased region" description="Polar residues" evidence="5">
    <location>
        <begin position="84"/>
        <end position="93"/>
    </location>
</feature>
<dbReference type="OrthoDB" id="688307at2759"/>
<dbReference type="GO" id="GO:0005634">
    <property type="term" value="C:nucleus"/>
    <property type="evidence" value="ECO:0007669"/>
    <property type="project" value="TreeGrafter"/>
</dbReference>
<evidence type="ECO:0000256" key="4">
    <source>
        <dbReference type="PROSITE-ProRule" id="PRU00175"/>
    </source>
</evidence>
<dbReference type="Gene3D" id="3.30.40.10">
    <property type="entry name" value="Zinc/RING finger domain, C3HC4 (zinc finger)"/>
    <property type="match status" value="1"/>
</dbReference>
<feature type="region of interest" description="Disordered" evidence="5">
    <location>
        <begin position="72"/>
        <end position="105"/>
    </location>
</feature>
<evidence type="ECO:0000256" key="1">
    <source>
        <dbReference type="ARBA" id="ARBA00022723"/>
    </source>
</evidence>
<dbReference type="SMART" id="SM00184">
    <property type="entry name" value="RING"/>
    <property type="match status" value="1"/>
</dbReference>
<organism evidence="7 8">
    <name type="scientific">Oryza meyeriana var. granulata</name>
    <dbReference type="NCBI Taxonomy" id="110450"/>
    <lineage>
        <taxon>Eukaryota</taxon>
        <taxon>Viridiplantae</taxon>
        <taxon>Streptophyta</taxon>
        <taxon>Embryophyta</taxon>
        <taxon>Tracheophyta</taxon>
        <taxon>Spermatophyta</taxon>
        <taxon>Magnoliopsida</taxon>
        <taxon>Liliopsida</taxon>
        <taxon>Poales</taxon>
        <taxon>Poaceae</taxon>
        <taxon>BOP clade</taxon>
        <taxon>Oryzoideae</taxon>
        <taxon>Oryzeae</taxon>
        <taxon>Oryzinae</taxon>
        <taxon>Oryza</taxon>
        <taxon>Oryza meyeriana</taxon>
    </lineage>
</organism>
<keyword evidence="2 4" id="KW-0863">Zinc-finger</keyword>
<dbReference type="InterPro" id="IPR013083">
    <property type="entry name" value="Znf_RING/FYVE/PHD"/>
</dbReference>
<proteinExistence type="predicted"/>
<dbReference type="PROSITE" id="PS50089">
    <property type="entry name" value="ZF_RING_2"/>
    <property type="match status" value="1"/>
</dbReference>
<dbReference type="SUPFAM" id="SSF57850">
    <property type="entry name" value="RING/U-box"/>
    <property type="match status" value="1"/>
</dbReference>
<dbReference type="AlphaFoldDB" id="A0A6G1BQA8"/>
<gene>
    <name evidence="7" type="ORF">E2562_038253</name>
</gene>
<dbReference type="Pfam" id="PF13639">
    <property type="entry name" value="zf-RING_2"/>
    <property type="match status" value="1"/>
</dbReference>
<keyword evidence="3" id="KW-0862">Zinc</keyword>
<dbReference type="GO" id="GO:0006511">
    <property type="term" value="P:ubiquitin-dependent protein catabolic process"/>
    <property type="evidence" value="ECO:0007669"/>
    <property type="project" value="TreeGrafter"/>
</dbReference>
<evidence type="ECO:0000256" key="3">
    <source>
        <dbReference type="ARBA" id="ARBA00022833"/>
    </source>
</evidence>
<reference evidence="7 8" key="1">
    <citation type="submission" date="2019-11" db="EMBL/GenBank/DDBJ databases">
        <title>Whole genome sequence of Oryza granulata.</title>
        <authorList>
            <person name="Li W."/>
        </authorList>
    </citation>
    <scope>NUCLEOTIDE SEQUENCE [LARGE SCALE GENOMIC DNA]</scope>
    <source>
        <strain evidence="8">cv. Menghai</strain>
        <tissue evidence="7">Leaf</tissue>
    </source>
</reference>
<evidence type="ECO:0000256" key="2">
    <source>
        <dbReference type="ARBA" id="ARBA00022771"/>
    </source>
</evidence>
<evidence type="ECO:0000256" key="5">
    <source>
        <dbReference type="SAM" id="MobiDB-lite"/>
    </source>
</evidence>
<dbReference type="FunFam" id="3.30.40.10:FF:000726">
    <property type="entry name" value="Os11g0142900 protein"/>
    <property type="match status" value="1"/>
</dbReference>
<evidence type="ECO:0000259" key="6">
    <source>
        <dbReference type="PROSITE" id="PS50089"/>
    </source>
</evidence>
<evidence type="ECO:0000313" key="7">
    <source>
        <dbReference type="EMBL" id="KAF0890150.1"/>
    </source>
</evidence>
<dbReference type="GO" id="GO:0008270">
    <property type="term" value="F:zinc ion binding"/>
    <property type="evidence" value="ECO:0007669"/>
    <property type="project" value="UniProtKB-KW"/>
</dbReference>
<name>A0A6G1BQA8_9ORYZ</name>
<dbReference type="PANTHER" id="PTHR45931:SF23">
    <property type="entry name" value="OS12G0134500 PROTEIN"/>
    <property type="match status" value="1"/>
</dbReference>
<sequence length="215" mass="23948">MTTTARFLLPHEIYGRLAPGAAAATGRRLFVLEPHEHFQFQMRPGAHHSTAARRQFRILQRQLDYPVHAGYAPAAAGHAPPPRQSRTQRQFSMPTVPEGYTPAGIPRSNDVDARVPWYRNGRFGSVPASGEAIAPLEETTAGEVREKYCSVCLEVIEEGDKLRKMPCFHCFHESCISEWLQVSRLCPLCRFALPTEAEELEKALVSSPATWAPGI</sequence>
<dbReference type="InterPro" id="IPR001841">
    <property type="entry name" value="Znf_RING"/>
</dbReference>
<evidence type="ECO:0000313" key="8">
    <source>
        <dbReference type="Proteomes" id="UP000479710"/>
    </source>
</evidence>
<keyword evidence="8" id="KW-1185">Reference proteome</keyword>
<dbReference type="PANTHER" id="PTHR45931">
    <property type="entry name" value="SI:CH211-59O9.10"/>
    <property type="match status" value="1"/>
</dbReference>
<dbReference type="GO" id="GO:0061630">
    <property type="term" value="F:ubiquitin protein ligase activity"/>
    <property type="evidence" value="ECO:0007669"/>
    <property type="project" value="TreeGrafter"/>
</dbReference>
<dbReference type="Proteomes" id="UP000479710">
    <property type="component" value="Unassembled WGS sequence"/>
</dbReference>
<comment type="caution">
    <text evidence="7">The sequence shown here is derived from an EMBL/GenBank/DDBJ whole genome shotgun (WGS) entry which is preliminary data.</text>
</comment>
<protein>
    <recommendedName>
        <fullName evidence="6">RING-type domain-containing protein</fullName>
    </recommendedName>
</protein>